<evidence type="ECO:0000259" key="1">
    <source>
        <dbReference type="Pfam" id="PF00326"/>
    </source>
</evidence>
<feature type="non-terminal residue" evidence="2">
    <location>
        <position position="1"/>
    </location>
</feature>
<dbReference type="InterPro" id="IPR001375">
    <property type="entry name" value="Peptidase_S9_cat"/>
</dbReference>
<dbReference type="PANTHER" id="PTHR43056:SF5">
    <property type="entry name" value="PEPTIDASE S9 PROLYL OLIGOPEPTIDASE CATALYTIC DOMAIN-CONTAINING PROTEIN"/>
    <property type="match status" value="1"/>
</dbReference>
<feature type="domain" description="Peptidase S9 prolyl oligopeptidase catalytic" evidence="1">
    <location>
        <begin position="1"/>
        <end position="136"/>
    </location>
</feature>
<dbReference type="SUPFAM" id="SSF53474">
    <property type="entry name" value="alpha/beta-Hydrolases"/>
    <property type="match status" value="1"/>
</dbReference>
<dbReference type="Pfam" id="PF00326">
    <property type="entry name" value="Peptidase_S9"/>
    <property type="match status" value="1"/>
</dbReference>
<evidence type="ECO:0000313" key="2">
    <source>
        <dbReference type="EMBL" id="PMP83320.1"/>
    </source>
</evidence>
<dbReference type="GO" id="GO:0008236">
    <property type="term" value="F:serine-type peptidase activity"/>
    <property type="evidence" value="ECO:0007669"/>
    <property type="project" value="InterPro"/>
</dbReference>
<accession>A0A2J6X846</accession>
<dbReference type="InterPro" id="IPR029058">
    <property type="entry name" value="AB_hydrolase_fold"/>
</dbReference>
<name>A0A2J6X846_9CHLR</name>
<gene>
    <name evidence="2" type="ORF">C0184_05485</name>
</gene>
<dbReference type="GO" id="GO:0006508">
    <property type="term" value="P:proteolysis"/>
    <property type="evidence" value="ECO:0007669"/>
    <property type="project" value="InterPro"/>
</dbReference>
<dbReference type="Gene3D" id="3.40.50.1820">
    <property type="entry name" value="alpha/beta hydrolase"/>
    <property type="match status" value="1"/>
</dbReference>
<dbReference type="PANTHER" id="PTHR43056">
    <property type="entry name" value="PEPTIDASE S9 PROLYL OLIGOPEPTIDASE"/>
    <property type="match status" value="1"/>
</dbReference>
<comment type="caution">
    <text evidence="2">The sequence shown here is derived from an EMBL/GenBank/DDBJ whole genome shotgun (WGS) entry which is preliminary data.</text>
</comment>
<sequence length="141" mass="16010">GGFTTLAALAFYNTFRAGASHFGVADLAALARDTHKFESRYLDRLIGPYPARADLYQARSPLYHADRINSPVIFFQGLEDKVVPPDQSERMYEALRSRGIRTEYVPFAGEQHGFRKAENIITALERELAFYQEVLGIHTER</sequence>
<evidence type="ECO:0000313" key="3">
    <source>
        <dbReference type="Proteomes" id="UP000243376"/>
    </source>
</evidence>
<reference evidence="2 3" key="1">
    <citation type="submission" date="2018-01" db="EMBL/GenBank/DDBJ databases">
        <title>Metagenomic assembled genomes from two thermal pools in the Uzon Caldera, Kamchatka, Russia.</title>
        <authorList>
            <person name="Wilkins L."/>
            <person name="Ettinger C."/>
        </authorList>
    </citation>
    <scope>NUCLEOTIDE SEQUENCE [LARGE SCALE GENOMIC DNA]</scope>
    <source>
        <strain evidence="2">ZAV-02</strain>
    </source>
</reference>
<dbReference type="Proteomes" id="UP000243376">
    <property type="component" value="Unassembled WGS sequence"/>
</dbReference>
<dbReference type="EMBL" id="PNIQ01000362">
    <property type="protein sequence ID" value="PMP83320.1"/>
    <property type="molecule type" value="Genomic_DNA"/>
</dbReference>
<protein>
    <submittedName>
        <fullName evidence="2">Peptidase</fullName>
    </submittedName>
</protein>
<dbReference type="InterPro" id="IPR050585">
    <property type="entry name" value="Xaa-Pro_dipeptidyl-ppase/CocE"/>
</dbReference>
<organism evidence="2 3">
    <name type="scientific">Chloroflexus aggregans</name>
    <dbReference type="NCBI Taxonomy" id="152260"/>
    <lineage>
        <taxon>Bacteria</taxon>
        <taxon>Bacillati</taxon>
        <taxon>Chloroflexota</taxon>
        <taxon>Chloroflexia</taxon>
        <taxon>Chloroflexales</taxon>
        <taxon>Chloroflexineae</taxon>
        <taxon>Chloroflexaceae</taxon>
        <taxon>Chloroflexus</taxon>
    </lineage>
</organism>
<proteinExistence type="predicted"/>
<dbReference type="AlphaFoldDB" id="A0A2J6X846"/>